<keyword evidence="5 7" id="KW-1133">Transmembrane helix</keyword>
<dbReference type="Pfam" id="PF00528">
    <property type="entry name" value="BPD_transp_1"/>
    <property type="match status" value="1"/>
</dbReference>
<dbReference type="OrthoDB" id="9805855at2"/>
<feature type="transmembrane region" description="Helical" evidence="7">
    <location>
        <begin position="289"/>
        <end position="313"/>
    </location>
</feature>
<proteinExistence type="inferred from homology"/>
<dbReference type="InterPro" id="IPR045621">
    <property type="entry name" value="BPD_transp_1_N"/>
</dbReference>
<protein>
    <submittedName>
        <fullName evidence="9">ABC transporter permease</fullName>
    </submittedName>
</protein>
<dbReference type="Proteomes" id="UP000182985">
    <property type="component" value="Unassembled WGS sequence"/>
</dbReference>
<dbReference type="PANTHER" id="PTHR43163:SF2">
    <property type="entry name" value="ABC TRANSPORTER PERMEASE PROTEIN"/>
    <property type="match status" value="1"/>
</dbReference>
<evidence type="ECO:0000256" key="5">
    <source>
        <dbReference type="ARBA" id="ARBA00022989"/>
    </source>
</evidence>
<gene>
    <name evidence="9" type="ORF">BLA27_10125</name>
</gene>
<feature type="transmembrane region" description="Helical" evidence="7">
    <location>
        <begin position="130"/>
        <end position="153"/>
    </location>
</feature>
<keyword evidence="4 7" id="KW-0812">Transmembrane</keyword>
<accession>A0A1J6I440</accession>
<feature type="transmembrane region" description="Helical" evidence="7">
    <location>
        <begin position="187"/>
        <end position="206"/>
    </location>
</feature>
<dbReference type="GO" id="GO:0055085">
    <property type="term" value="P:transmembrane transport"/>
    <property type="evidence" value="ECO:0007669"/>
    <property type="project" value="InterPro"/>
</dbReference>
<keyword evidence="2 7" id="KW-0813">Transport</keyword>
<dbReference type="GO" id="GO:0005886">
    <property type="term" value="C:plasma membrane"/>
    <property type="evidence" value="ECO:0007669"/>
    <property type="project" value="UniProtKB-SubCell"/>
</dbReference>
<dbReference type="InterPro" id="IPR000515">
    <property type="entry name" value="MetI-like"/>
</dbReference>
<dbReference type="EMBL" id="MOEC01000008">
    <property type="protein sequence ID" value="OIS93658.1"/>
    <property type="molecule type" value="Genomic_DNA"/>
</dbReference>
<evidence type="ECO:0000256" key="7">
    <source>
        <dbReference type="RuleBase" id="RU363032"/>
    </source>
</evidence>
<comment type="similarity">
    <text evidence="7">Belongs to the binding-protein-dependent transport system permease family.</text>
</comment>
<sequence length="324" mass="35364">MDFVISRIAQSITVLFVVSILVFFGVYMIGNPVYVLIDPRSSQEAIDLAIKSLGLDRPAWEQYLTFLWRVFHGDFGVSYVYSQPALHLIAERLPATLELVFTAFVLGVVIGLPLGLIAGKSNNGMLSKSISAASIMGFSLPTFWVGIMLVLVFSVHFHVLPPSGRGEIGTILGIPTSLATWNGIQHLMLPALNLSLYPAALMIRLVRSGVQENLRSEFVLFARSKGLAPGRVLVTYVLRNALIPVVTVMGIVAGTLIAFAVVTETVFAWPGTGKLIIDSIRMLDRPVVIAYVLFTVVLFTMINLATDLVCALIDPRLRVARARP</sequence>
<name>A0A1J6I440_9HYPH</name>
<evidence type="ECO:0000259" key="8">
    <source>
        <dbReference type="PROSITE" id="PS50928"/>
    </source>
</evidence>
<evidence type="ECO:0000256" key="2">
    <source>
        <dbReference type="ARBA" id="ARBA00022448"/>
    </source>
</evidence>
<dbReference type="Pfam" id="PF19300">
    <property type="entry name" value="BPD_transp_1_N"/>
    <property type="match status" value="1"/>
</dbReference>
<dbReference type="InterPro" id="IPR035906">
    <property type="entry name" value="MetI-like_sf"/>
</dbReference>
<dbReference type="SUPFAM" id="SSF161098">
    <property type="entry name" value="MetI-like"/>
    <property type="match status" value="1"/>
</dbReference>
<feature type="transmembrane region" description="Helical" evidence="7">
    <location>
        <begin position="12"/>
        <end position="30"/>
    </location>
</feature>
<feature type="transmembrane region" description="Helical" evidence="7">
    <location>
        <begin position="241"/>
        <end position="269"/>
    </location>
</feature>
<dbReference type="RefSeq" id="WP_071631641.1">
    <property type="nucleotide sequence ID" value="NZ_MOEC01000008.1"/>
</dbReference>
<evidence type="ECO:0000256" key="4">
    <source>
        <dbReference type="ARBA" id="ARBA00022692"/>
    </source>
</evidence>
<keyword evidence="6 7" id="KW-0472">Membrane</keyword>
<evidence type="ECO:0000256" key="1">
    <source>
        <dbReference type="ARBA" id="ARBA00004651"/>
    </source>
</evidence>
<keyword evidence="10" id="KW-1185">Reference proteome</keyword>
<reference evidence="9 10" key="1">
    <citation type="submission" date="2016-10" db="EMBL/GenBank/DDBJ databases">
        <title>The Draft Genome Sequence of the Potato Rhizosphere Bacteria Ochrobactrum sp. IPA7.2.</title>
        <authorList>
            <person name="Gogoleva N.E."/>
            <person name="Khlopko Y.A."/>
            <person name="Burygin G.L."/>
            <person name="Plotnikov A.O."/>
        </authorList>
    </citation>
    <scope>NUCLEOTIDE SEQUENCE [LARGE SCALE GENOMIC DNA]</scope>
    <source>
        <strain evidence="9 10">IPA7.2</strain>
    </source>
</reference>
<dbReference type="CDD" id="cd06261">
    <property type="entry name" value="TM_PBP2"/>
    <property type="match status" value="1"/>
</dbReference>
<evidence type="ECO:0000256" key="6">
    <source>
        <dbReference type="ARBA" id="ARBA00023136"/>
    </source>
</evidence>
<comment type="caution">
    <text evidence="9">The sequence shown here is derived from an EMBL/GenBank/DDBJ whole genome shotgun (WGS) entry which is preliminary data.</text>
</comment>
<dbReference type="AlphaFoldDB" id="A0A1J6I440"/>
<evidence type="ECO:0000256" key="3">
    <source>
        <dbReference type="ARBA" id="ARBA00022475"/>
    </source>
</evidence>
<comment type="subcellular location">
    <subcellularLocation>
        <location evidence="1 7">Cell membrane</location>
        <topology evidence="1 7">Multi-pass membrane protein</topology>
    </subcellularLocation>
</comment>
<dbReference type="Gene3D" id="1.10.3720.10">
    <property type="entry name" value="MetI-like"/>
    <property type="match status" value="1"/>
</dbReference>
<evidence type="ECO:0000313" key="9">
    <source>
        <dbReference type="EMBL" id="OIS93658.1"/>
    </source>
</evidence>
<feature type="transmembrane region" description="Helical" evidence="7">
    <location>
        <begin position="99"/>
        <end position="118"/>
    </location>
</feature>
<evidence type="ECO:0000313" key="10">
    <source>
        <dbReference type="Proteomes" id="UP000182985"/>
    </source>
</evidence>
<keyword evidence="3" id="KW-1003">Cell membrane</keyword>
<dbReference type="PROSITE" id="PS50928">
    <property type="entry name" value="ABC_TM1"/>
    <property type="match status" value="1"/>
</dbReference>
<organism evidence="9 10">
    <name type="scientific">Brucella cytisi</name>
    <dbReference type="NCBI Taxonomy" id="407152"/>
    <lineage>
        <taxon>Bacteria</taxon>
        <taxon>Pseudomonadati</taxon>
        <taxon>Pseudomonadota</taxon>
        <taxon>Alphaproteobacteria</taxon>
        <taxon>Hyphomicrobiales</taxon>
        <taxon>Brucellaceae</taxon>
        <taxon>Brucella/Ochrobactrum group</taxon>
        <taxon>Brucella</taxon>
    </lineage>
</organism>
<dbReference type="PANTHER" id="PTHR43163">
    <property type="entry name" value="DIPEPTIDE TRANSPORT SYSTEM PERMEASE PROTEIN DPPB-RELATED"/>
    <property type="match status" value="1"/>
</dbReference>
<feature type="domain" description="ABC transmembrane type-1" evidence="8">
    <location>
        <begin position="93"/>
        <end position="306"/>
    </location>
</feature>